<dbReference type="Gene3D" id="1.10.150.20">
    <property type="entry name" value="5' to 3' exonuclease, C-terminal subdomain"/>
    <property type="match status" value="1"/>
</dbReference>
<proteinExistence type="inferred from homology"/>
<reference evidence="8 9" key="1">
    <citation type="submission" date="2020-05" db="EMBL/GenBank/DDBJ databases">
        <title>Genomic Encyclopedia of Type Strains, Phase IV (KMG-V): Genome sequencing to study the core and pangenomes of soil and plant-associated prokaryotes.</title>
        <authorList>
            <person name="Whitman W."/>
        </authorList>
    </citation>
    <scope>NUCLEOTIDE SEQUENCE [LARGE SCALE GENOMIC DNA]</scope>
    <source>
        <strain evidence="8 9">9A</strain>
    </source>
</reference>
<dbReference type="CDD" id="cd01700">
    <property type="entry name" value="PolY_Pol_V_umuC"/>
    <property type="match status" value="1"/>
</dbReference>
<feature type="region of interest" description="Disordered" evidence="6">
    <location>
        <begin position="405"/>
        <end position="433"/>
    </location>
</feature>
<comment type="caution">
    <text evidence="8">The sequence shown here is derived from an EMBL/GenBank/DDBJ whole genome shotgun (WGS) entry which is preliminary data.</text>
</comment>
<dbReference type="PANTHER" id="PTHR11076:SF34">
    <property type="entry name" value="PROTEIN UMUC"/>
    <property type="match status" value="1"/>
</dbReference>
<protein>
    <submittedName>
        <fullName evidence="8">DNA polymerase V</fullName>
    </submittedName>
</protein>
<evidence type="ECO:0000256" key="1">
    <source>
        <dbReference type="ARBA" id="ARBA00010945"/>
    </source>
</evidence>
<dbReference type="SUPFAM" id="SSF100879">
    <property type="entry name" value="Lesion bypass DNA polymerase (Y-family), little finger domain"/>
    <property type="match status" value="1"/>
</dbReference>
<dbReference type="Gene3D" id="3.40.1170.60">
    <property type="match status" value="1"/>
</dbReference>
<accession>A0ABX2FKS1</accession>
<gene>
    <name evidence="8" type="ORF">HNP98_000345</name>
</gene>
<dbReference type="InterPro" id="IPR001126">
    <property type="entry name" value="UmuC"/>
</dbReference>
<dbReference type="InterPro" id="IPR017961">
    <property type="entry name" value="DNA_pol_Y-fam_little_finger"/>
</dbReference>
<evidence type="ECO:0000256" key="5">
    <source>
        <dbReference type="ARBA" id="ARBA00023236"/>
    </source>
</evidence>
<evidence type="ECO:0000256" key="3">
    <source>
        <dbReference type="ARBA" id="ARBA00023199"/>
    </source>
</evidence>
<dbReference type="InterPro" id="IPR043128">
    <property type="entry name" value="Rev_trsase/Diguanyl_cyclase"/>
</dbReference>
<dbReference type="Gene3D" id="3.30.70.270">
    <property type="match status" value="1"/>
</dbReference>
<dbReference type="Pfam" id="PF11799">
    <property type="entry name" value="IMS_C"/>
    <property type="match status" value="1"/>
</dbReference>
<dbReference type="InterPro" id="IPR050116">
    <property type="entry name" value="DNA_polymerase-Y"/>
</dbReference>
<dbReference type="Proteomes" id="UP000779507">
    <property type="component" value="Unassembled WGS sequence"/>
</dbReference>
<dbReference type="Pfam" id="PF13438">
    <property type="entry name" value="DUF4113"/>
    <property type="match status" value="1"/>
</dbReference>
<dbReference type="Pfam" id="PF00817">
    <property type="entry name" value="IMS"/>
    <property type="match status" value="1"/>
</dbReference>
<dbReference type="EMBL" id="JABSNP010000001">
    <property type="protein sequence ID" value="NRT17542.1"/>
    <property type="molecule type" value="Genomic_DNA"/>
</dbReference>
<feature type="domain" description="UmuC" evidence="7">
    <location>
        <begin position="2"/>
        <end position="188"/>
    </location>
</feature>
<organism evidence="8 9">
    <name type="scientific">Hymenobacter caeli</name>
    <dbReference type="NCBI Taxonomy" id="2735894"/>
    <lineage>
        <taxon>Bacteria</taxon>
        <taxon>Pseudomonadati</taxon>
        <taxon>Bacteroidota</taxon>
        <taxon>Cytophagia</taxon>
        <taxon>Cytophagales</taxon>
        <taxon>Hymenobacteraceae</taxon>
        <taxon>Hymenobacter</taxon>
    </lineage>
</organism>
<evidence type="ECO:0000313" key="9">
    <source>
        <dbReference type="Proteomes" id="UP000779507"/>
    </source>
</evidence>
<comment type="similarity">
    <text evidence="1">Belongs to the DNA polymerase type-Y family.</text>
</comment>
<keyword evidence="2" id="KW-0227">DNA damage</keyword>
<dbReference type="SUPFAM" id="SSF56672">
    <property type="entry name" value="DNA/RNA polymerases"/>
    <property type="match status" value="1"/>
</dbReference>
<sequence>MYALVDCNNFYVSCERAFQPRLEGLPVVVLSNNDGCVISRSAEAKALGIAMGAPMFQLRPLLEQHPVRVLSSNYALYGDMSRRVMAYLASAAPEVEIYSIDEAFLNLHGLARFFSPLAAYAQGLRAEVQRRTHIPTCIGVAPTKTLAKLANRLAKKYPSLDGVLVLDSPARIRRALAQVPVADVWGVGRQYAAKLQGLGLATAADLARCSDAWARQHLGGVVGARLVRELQGFPCHQLASSEDGTLARQSLAHTRTFGRPLSRLDDLRGAVAAFTSRAAEKLRAQGSVAHVLTVFISQNRFGPNPPPHTRSAQLTLPTGTSHTPELAGHAHAVLARLWQAGRTYTKAGVILDGFERPGPAQLHLFAPPAATPRLQAAALMQQLDRLNARYGAATVQLAAALPAKNQPAPPWQGQHQHRTPARTTSWDELWEIG</sequence>
<evidence type="ECO:0000256" key="4">
    <source>
        <dbReference type="ARBA" id="ARBA00023204"/>
    </source>
</evidence>
<name>A0ABX2FKS1_9BACT</name>
<evidence type="ECO:0000256" key="2">
    <source>
        <dbReference type="ARBA" id="ARBA00022763"/>
    </source>
</evidence>
<dbReference type="InterPro" id="IPR036775">
    <property type="entry name" value="DNA_pol_Y-fam_lit_finger_sf"/>
</dbReference>
<dbReference type="Gene3D" id="3.30.1490.100">
    <property type="entry name" value="DNA polymerase, Y-family, little finger domain"/>
    <property type="match status" value="1"/>
</dbReference>
<dbReference type="InterPro" id="IPR043502">
    <property type="entry name" value="DNA/RNA_pol_sf"/>
</dbReference>
<evidence type="ECO:0000313" key="8">
    <source>
        <dbReference type="EMBL" id="NRT17542.1"/>
    </source>
</evidence>
<keyword evidence="9" id="KW-1185">Reference proteome</keyword>
<dbReference type="InterPro" id="IPR025188">
    <property type="entry name" value="DUF4113"/>
</dbReference>
<evidence type="ECO:0000256" key="6">
    <source>
        <dbReference type="SAM" id="MobiDB-lite"/>
    </source>
</evidence>
<dbReference type="PROSITE" id="PS50173">
    <property type="entry name" value="UMUC"/>
    <property type="match status" value="1"/>
</dbReference>
<keyword evidence="5" id="KW-0742">SOS response</keyword>
<keyword evidence="3" id="KW-0741">SOS mutagenesis</keyword>
<evidence type="ECO:0000259" key="7">
    <source>
        <dbReference type="PROSITE" id="PS50173"/>
    </source>
</evidence>
<dbReference type="PANTHER" id="PTHR11076">
    <property type="entry name" value="DNA REPAIR POLYMERASE UMUC / TRANSFERASE FAMILY MEMBER"/>
    <property type="match status" value="1"/>
</dbReference>
<keyword evidence="4" id="KW-0234">DNA repair</keyword>
<dbReference type="RefSeq" id="WP_173808313.1">
    <property type="nucleotide sequence ID" value="NZ_JABSNP010000001.1"/>
</dbReference>